<evidence type="ECO:0000256" key="7">
    <source>
        <dbReference type="ARBA" id="ARBA00023163"/>
    </source>
</evidence>
<evidence type="ECO:0000256" key="10">
    <source>
        <dbReference type="RuleBase" id="RU004549"/>
    </source>
</evidence>
<dbReference type="STRING" id="4577.A0A1D6HNP4"/>
<dbReference type="OMA" id="AGCPHAK"/>
<dbReference type="SMR" id="A0A1D6HNP4"/>
<keyword evidence="7 10" id="KW-0804">Transcription</keyword>
<reference evidence="13" key="2">
    <citation type="submission" date="2015-12" db="EMBL/GenBank/DDBJ databases">
        <title>Update maize B73 reference genome by single molecule sequencing technologies.</title>
        <authorList>
            <consortium name="Maize Genome Sequencing Project"/>
            <person name="Ware D."/>
        </authorList>
    </citation>
    <scope>NUCLEOTIDE SEQUENCE</scope>
    <source>
        <tissue evidence="13">Seedling</tissue>
    </source>
</reference>
<feature type="compositionally biased region" description="Low complexity" evidence="11">
    <location>
        <begin position="158"/>
        <end position="168"/>
    </location>
</feature>
<dbReference type="EMBL" id="CM000781">
    <property type="protein sequence ID" value="AQK75912.1"/>
    <property type="molecule type" value="Genomic_DNA"/>
</dbReference>
<feature type="region of interest" description="Disordered" evidence="11">
    <location>
        <begin position="69"/>
        <end position="94"/>
    </location>
</feature>
<evidence type="ECO:0000313" key="13">
    <source>
        <dbReference type="EMBL" id="AQK75912.1"/>
    </source>
</evidence>
<dbReference type="Gramene" id="Zm00001eb258220_T001">
    <property type="protein sequence ID" value="Zm00001eb258220_P001"/>
    <property type="gene ID" value="Zm00001eb258220"/>
</dbReference>
<reference evidence="14" key="4">
    <citation type="submission" date="2021-05" db="UniProtKB">
        <authorList>
            <consortium name="EnsemblPlants"/>
        </authorList>
    </citation>
    <scope>IDENTIFICATION</scope>
    <source>
        <strain evidence="14">cv. B73</strain>
    </source>
</reference>
<evidence type="ECO:0000256" key="3">
    <source>
        <dbReference type="ARBA" id="ARBA00006728"/>
    </source>
</evidence>
<reference evidence="14" key="3">
    <citation type="submission" date="2019-07" db="EMBL/GenBank/DDBJ databases">
        <authorList>
            <person name="Seetharam A."/>
            <person name="Woodhouse M."/>
            <person name="Cannon E."/>
        </authorList>
    </citation>
    <scope>NUCLEOTIDE SEQUENCE [LARGE SCALE GENOMIC DNA]</scope>
    <source>
        <strain evidence="14">cv. B73</strain>
    </source>
</reference>
<dbReference type="EnsemblPlants" id="Zm00001eb258220_T001">
    <property type="protein sequence ID" value="Zm00001eb258220_P001"/>
    <property type="gene ID" value="Zm00001eb258220"/>
</dbReference>
<evidence type="ECO:0000256" key="11">
    <source>
        <dbReference type="SAM" id="MobiDB-lite"/>
    </source>
</evidence>
<dbReference type="OrthoDB" id="652411at2759"/>
<dbReference type="PROSITE" id="PS51745">
    <property type="entry name" value="PB1"/>
    <property type="match status" value="1"/>
</dbReference>
<dbReference type="PANTHER" id="PTHR31734">
    <property type="entry name" value="AUXIN-RESPONSIVE PROTEIN IAA17"/>
    <property type="match status" value="1"/>
</dbReference>
<reference evidence="15" key="1">
    <citation type="journal article" date="2009" name="Science">
        <title>The B73 maize genome: complexity, diversity, and dynamics.</title>
        <authorList>
            <person name="Schnable P.S."/>
            <person name="Ware D."/>
            <person name="Fulton R.S."/>
            <person name="Stein J.C."/>
            <person name="Wei F."/>
            <person name="Pasternak S."/>
            <person name="Liang C."/>
            <person name="Zhang J."/>
            <person name="Fulton L."/>
            <person name="Graves T.A."/>
            <person name="Minx P."/>
            <person name="Reily A.D."/>
            <person name="Courtney L."/>
            <person name="Kruchowski S.S."/>
            <person name="Tomlinson C."/>
            <person name="Strong C."/>
            <person name="Delehaunty K."/>
            <person name="Fronick C."/>
            <person name="Courtney B."/>
            <person name="Rock S.M."/>
            <person name="Belter E."/>
            <person name="Du F."/>
            <person name="Kim K."/>
            <person name="Abbott R.M."/>
            <person name="Cotton M."/>
            <person name="Levy A."/>
            <person name="Marchetto P."/>
            <person name="Ochoa K."/>
            <person name="Jackson S.M."/>
            <person name="Gillam B."/>
            <person name="Chen W."/>
            <person name="Yan L."/>
            <person name="Higginbotham J."/>
            <person name="Cardenas M."/>
            <person name="Waligorski J."/>
            <person name="Applebaum E."/>
            <person name="Phelps L."/>
            <person name="Falcone J."/>
            <person name="Kanchi K."/>
            <person name="Thane T."/>
            <person name="Scimone A."/>
            <person name="Thane N."/>
            <person name="Henke J."/>
            <person name="Wang T."/>
            <person name="Ruppert J."/>
            <person name="Shah N."/>
            <person name="Rotter K."/>
            <person name="Hodges J."/>
            <person name="Ingenthron E."/>
            <person name="Cordes M."/>
            <person name="Kohlberg S."/>
            <person name="Sgro J."/>
            <person name="Delgado B."/>
            <person name="Mead K."/>
            <person name="Chinwalla A."/>
            <person name="Leonard S."/>
            <person name="Crouse K."/>
            <person name="Collura K."/>
            <person name="Kudrna D."/>
            <person name="Currie J."/>
            <person name="He R."/>
            <person name="Angelova A."/>
            <person name="Rajasekar S."/>
            <person name="Mueller T."/>
            <person name="Lomeli R."/>
            <person name="Scara G."/>
            <person name="Ko A."/>
            <person name="Delaney K."/>
            <person name="Wissotski M."/>
            <person name="Lopez G."/>
            <person name="Campos D."/>
            <person name="Braidotti M."/>
            <person name="Ashley E."/>
            <person name="Golser W."/>
            <person name="Kim H."/>
            <person name="Lee S."/>
            <person name="Lin J."/>
            <person name="Dujmic Z."/>
            <person name="Kim W."/>
            <person name="Talag J."/>
            <person name="Zuccolo A."/>
            <person name="Fan C."/>
            <person name="Sebastian A."/>
            <person name="Kramer M."/>
            <person name="Spiegel L."/>
            <person name="Nascimento L."/>
            <person name="Zutavern T."/>
            <person name="Miller B."/>
            <person name="Ambroise C."/>
            <person name="Muller S."/>
            <person name="Spooner W."/>
            <person name="Narechania A."/>
            <person name="Ren L."/>
            <person name="Wei S."/>
            <person name="Kumari S."/>
            <person name="Faga B."/>
            <person name="Levy M.J."/>
            <person name="McMahan L."/>
            <person name="Van Buren P."/>
            <person name="Vaughn M.W."/>
            <person name="Ying K."/>
            <person name="Yeh C.-T."/>
            <person name="Emrich S.J."/>
            <person name="Jia Y."/>
            <person name="Kalyanaraman A."/>
            <person name="Hsia A.-P."/>
            <person name="Barbazuk W.B."/>
            <person name="Baucom R.S."/>
            <person name="Brutnell T.P."/>
            <person name="Carpita N.C."/>
            <person name="Chaparro C."/>
            <person name="Chia J.-M."/>
            <person name="Deragon J.-M."/>
            <person name="Estill J.C."/>
            <person name="Fu Y."/>
            <person name="Jeddeloh J.A."/>
            <person name="Han Y."/>
            <person name="Lee H."/>
            <person name="Li P."/>
            <person name="Lisch D.R."/>
            <person name="Liu S."/>
            <person name="Liu Z."/>
            <person name="Nagel D.H."/>
            <person name="McCann M.C."/>
            <person name="SanMiguel P."/>
            <person name="Myers A.M."/>
            <person name="Nettleton D."/>
            <person name="Nguyen J."/>
            <person name="Penning B.W."/>
            <person name="Ponnala L."/>
            <person name="Schneider K.L."/>
            <person name="Schwartz D.C."/>
            <person name="Sharma A."/>
            <person name="Soderlund C."/>
            <person name="Springer N.M."/>
            <person name="Sun Q."/>
            <person name="Wang H."/>
            <person name="Waterman M."/>
            <person name="Westerman R."/>
            <person name="Wolfgruber T.K."/>
            <person name="Yang L."/>
            <person name="Yu Y."/>
            <person name="Zhang L."/>
            <person name="Zhou S."/>
            <person name="Zhu Q."/>
            <person name="Bennetzen J.L."/>
            <person name="Dawe R.K."/>
            <person name="Jiang J."/>
            <person name="Jiang N."/>
            <person name="Presting G.G."/>
            <person name="Wessler S.R."/>
            <person name="Aluru S."/>
            <person name="Martienssen R.A."/>
            <person name="Clifton S.W."/>
            <person name="McCombie W.R."/>
            <person name="Wing R.A."/>
            <person name="Wilson R.K."/>
        </authorList>
    </citation>
    <scope>NUCLEOTIDE SEQUENCE [LARGE SCALE GENOMIC DNA]</scope>
    <source>
        <strain evidence="15">cv. B73</strain>
    </source>
</reference>
<accession>A0A1D6HNP4</accession>
<dbReference type="GeneID" id="100281448"/>
<dbReference type="InterPro" id="IPR003311">
    <property type="entry name" value="AUX_IAA"/>
</dbReference>
<keyword evidence="15" id="KW-1185">Reference proteome</keyword>
<keyword evidence="5 10" id="KW-0678">Repressor</keyword>
<comment type="similarity">
    <text evidence="3 10">Belongs to the Aux/IAA family.</text>
</comment>
<dbReference type="SUPFAM" id="SSF54277">
    <property type="entry name" value="CAD &amp; PB1 domains"/>
    <property type="match status" value="1"/>
</dbReference>
<dbReference type="PANTHER" id="PTHR31734:SF88">
    <property type="entry name" value="AUXIN-RESPONSIVE PROTEIN IAA9"/>
    <property type="match status" value="1"/>
</dbReference>
<evidence type="ECO:0000313" key="14">
    <source>
        <dbReference type="EnsemblPlants" id="Zm00001eb258220_P001"/>
    </source>
</evidence>
<dbReference type="GO" id="GO:0005634">
    <property type="term" value="C:nucleus"/>
    <property type="evidence" value="ECO:0007669"/>
    <property type="project" value="UniProtKB-SubCell"/>
</dbReference>
<name>A0A1D6HNP4_MAIZE</name>
<dbReference type="Proteomes" id="UP000007305">
    <property type="component" value="Chromosome 5"/>
</dbReference>
<dbReference type="InterPro" id="IPR053793">
    <property type="entry name" value="PB1-like"/>
</dbReference>
<evidence type="ECO:0000256" key="1">
    <source>
        <dbReference type="ARBA" id="ARBA00002159"/>
    </source>
</evidence>
<evidence type="ECO:0000313" key="15">
    <source>
        <dbReference type="Proteomes" id="UP000007305"/>
    </source>
</evidence>
<proteinExistence type="inferred from homology"/>
<feature type="region of interest" description="Disordered" evidence="11">
    <location>
        <begin position="1"/>
        <end position="50"/>
    </location>
</feature>
<evidence type="ECO:0000256" key="9">
    <source>
        <dbReference type="ARBA" id="ARBA00023294"/>
    </source>
</evidence>
<evidence type="ECO:0000256" key="5">
    <source>
        <dbReference type="ARBA" id="ARBA00022491"/>
    </source>
</evidence>
<dbReference type="ExpressionAtlas" id="A0A1D6HNP4">
    <property type="expression patterns" value="baseline and differential"/>
</dbReference>
<evidence type="ECO:0000256" key="2">
    <source>
        <dbReference type="ARBA" id="ARBA00004123"/>
    </source>
</evidence>
<feature type="region of interest" description="Disordered" evidence="11">
    <location>
        <begin position="147"/>
        <end position="168"/>
    </location>
</feature>
<gene>
    <name evidence="14" type="primary">LOC100281448</name>
    <name evidence="13" type="ORF">ZEAMMB73_Zm00001d018414</name>
</gene>
<comment type="function">
    <text evidence="1 10">Aux/IAA proteins are short-lived transcriptional factors that function as repressors of early auxin response genes at low auxin concentrations.</text>
</comment>
<evidence type="ECO:0000256" key="4">
    <source>
        <dbReference type="ARBA" id="ARBA00011726"/>
    </source>
</evidence>
<dbReference type="GO" id="GO:0009734">
    <property type="term" value="P:auxin-activated signaling pathway"/>
    <property type="evidence" value="ECO:0007669"/>
    <property type="project" value="UniProtKB-UniRule"/>
</dbReference>
<evidence type="ECO:0000256" key="8">
    <source>
        <dbReference type="ARBA" id="ARBA00023242"/>
    </source>
</evidence>
<keyword evidence="9 10" id="KW-0927">Auxin signaling pathway</keyword>
<evidence type="ECO:0000259" key="12">
    <source>
        <dbReference type="PROSITE" id="PS51745"/>
    </source>
</evidence>
<dbReference type="IntAct" id="A0A1D6HNP4">
    <property type="interactions" value="1"/>
</dbReference>
<comment type="subunit">
    <text evidence="4 10">Homodimers and heterodimers.</text>
</comment>
<feature type="domain" description="PB1" evidence="12">
    <location>
        <begin position="109"/>
        <end position="206"/>
    </location>
</feature>
<keyword evidence="8 10" id="KW-0539">Nucleus</keyword>
<dbReference type="PaxDb" id="4577-GRMZM2G030465_P01"/>
<keyword evidence="6 10" id="KW-0805">Transcription regulation</keyword>
<dbReference type="RefSeq" id="NP_001147838.2">
    <property type="nucleotide sequence ID" value="NM_001154366.2"/>
</dbReference>
<dbReference type="AlphaFoldDB" id="A0A1D6HNP4"/>
<sequence>MELELGLAPPSARRPTPMTIDQQQQQQRHLAEDELSSTSSDHHPCAARSGKRGFAEAFQETAAAATTTTLPLFDDGSSCGGRSGGGKRPLVGWPPLSSARSRACGGGAAKYVKVKKEGDAIGRKVDLSLHASYDELLATLARMFPTNNGSQDDKEISSKSTAAATTTTSHRDVVVTYEDGEGDWMLLGDVPWDDFARSVKRLKLLG</sequence>
<dbReference type="eggNOG" id="ENOG502S29N">
    <property type="taxonomic scope" value="Eukaryota"/>
</dbReference>
<dbReference type="InterPro" id="IPR033389">
    <property type="entry name" value="AUX/IAA_dom"/>
</dbReference>
<organism evidence="14 15">
    <name type="scientific">Zea mays</name>
    <name type="common">Maize</name>
    <dbReference type="NCBI Taxonomy" id="4577"/>
    <lineage>
        <taxon>Eukaryota</taxon>
        <taxon>Viridiplantae</taxon>
        <taxon>Streptophyta</taxon>
        <taxon>Embryophyta</taxon>
        <taxon>Tracheophyta</taxon>
        <taxon>Spermatophyta</taxon>
        <taxon>Magnoliopsida</taxon>
        <taxon>Liliopsida</taxon>
        <taxon>Poales</taxon>
        <taxon>Poaceae</taxon>
        <taxon>PACMAD clade</taxon>
        <taxon>Panicoideae</taxon>
        <taxon>Andropogonodae</taxon>
        <taxon>Andropogoneae</taxon>
        <taxon>Tripsacinae</taxon>
        <taxon>Zea</taxon>
    </lineage>
</organism>
<evidence type="ECO:0000256" key="6">
    <source>
        <dbReference type="ARBA" id="ARBA00023015"/>
    </source>
</evidence>
<dbReference type="Pfam" id="PF02309">
    <property type="entry name" value="AUX_IAA"/>
    <property type="match status" value="1"/>
</dbReference>
<comment type="subcellular location">
    <subcellularLocation>
        <location evidence="2 10">Nucleus</location>
    </subcellularLocation>
</comment>
<dbReference type="Gene3D" id="3.10.20.90">
    <property type="entry name" value="Phosphatidylinositol 3-kinase Catalytic Subunit, Chain A, domain 1"/>
    <property type="match status" value="1"/>
</dbReference>
<dbReference type="GO" id="GO:0006355">
    <property type="term" value="P:regulation of DNA-templated transcription"/>
    <property type="evidence" value="ECO:0007669"/>
    <property type="project" value="InterPro"/>
</dbReference>
<feature type="compositionally biased region" description="Gly residues" evidence="11">
    <location>
        <begin position="78"/>
        <end position="87"/>
    </location>
</feature>
<protein>
    <recommendedName>
        <fullName evidence="10">Auxin-responsive protein</fullName>
    </recommendedName>
</protein>